<comment type="caution">
    <text evidence="2">The sequence shown here is derived from an EMBL/GenBank/DDBJ whole genome shotgun (WGS) entry which is preliminary data.</text>
</comment>
<feature type="signal peptide" evidence="1">
    <location>
        <begin position="1"/>
        <end position="28"/>
    </location>
</feature>
<evidence type="ECO:0000313" key="3">
    <source>
        <dbReference type="Proteomes" id="UP000567067"/>
    </source>
</evidence>
<gene>
    <name evidence="2" type="ORF">FHR92_000576</name>
</gene>
<protein>
    <submittedName>
        <fullName evidence="2">Uncharacterized protein</fullName>
    </submittedName>
</protein>
<evidence type="ECO:0000256" key="1">
    <source>
        <dbReference type="SAM" id="SignalP"/>
    </source>
</evidence>
<dbReference type="Proteomes" id="UP000567067">
    <property type="component" value="Unassembled WGS sequence"/>
</dbReference>
<keyword evidence="1" id="KW-0732">Signal</keyword>
<accession>A0A7W3XQ17</accession>
<dbReference type="RefSeq" id="WP_182534205.1">
    <property type="nucleotide sequence ID" value="NZ_JACJIP010000002.1"/>
</dbReference>
<feature type="chain" id="PRO_5031574120" evidence="1">
    <location>
        <begin position="29"/>
        <end position="147"/>
    </location>
</feature>
<dbReference type="EMBL" id="JACJIP010000002">
    <property type="protein sequence ID" value="MBA9084122.1"/>
    <property type="molecule type" value="Genomic_DNA"/>
</dbReference>
<name>A0A7W3XQ17_9BACL</name>
<evidence type="ECO:0000313" key="2">
    <source>
        <dbReference type="EMBL" id="MBA9084122.1"/>
    </source>
</evidence>
<organism evidence="2 3">
    <name type="scientific">Fontibacillus solani</name>
    <dbReference type="NCBI Taxonomy" id="1572857"/>
    <lineage>
        <taxon>Bacteria</taxon>
        <taxon>Bacillati</taxon>
        <taxon>Bacillota</taxon>
        <taxon>Bacilli</taxon>
        <taxon>Bacillales</taxon>
        <taxon>Paenibacillaceae</taxon>
        <taxon>Fontibacillus</taxon>
    </lineage>
</organism>
<reference evidence="2 3" key="1">
    <citation type="submission" date="2020-08" db="EMBL/GenBank/DDBJ databases">
        <title>Genomic Encyclopedia of Type Strains, Phase III (KMG-III): the genomes of soil and plant-associated and newly described type strains.</title>
        <authorList>
            <person name="Whitman W."/>
        </authorList>
    </citation>
    <scope>NUCLEOTIDE SEQUENCE [LARGE SCALE GENOMIC DNA]</scope>
    <source>
        <strain evidence="2 3">CECT 8693</strain>
    </source>
</reference>
<dbReference type="AlphaFoldDB" id="A0A7W3XQ17"/>
<proteinExistence type="predicted"/>
<sequence length="147" mass="15374">MANKVMKIIGTAALSVSLITGVFSAVSANDNLKASSISPMAIGDTLTWDLTGNTVDPSKSYSVTIGYPNIKLYAKNTGTTSFRVEVKHNSKNTVIFNQTVAAGSTVEAINNDSNPKVPSGTYTVTIYGGSGLPKGQVVLKSSDTVWP</sequence>
<keyword evidence="3" id="KW-1185">Reference proteome</keyword>